<gene>
    <name evidence="1" type="ORF">SIN8267_00109</name>
</gene>
<reference evidence="1" key="1">
    <citation type="submission" date="2021-12" db="EMBL/GenBank/DDBJ databases">
        <authorList>
            <person name="Rodrigo-Torres L."/>
            <person name="Arahal R. D."/>
            <person name="Lucena T."/>
        </authorList>
    </citation>
    <scope>NUCLEOTIDE SEQUENCE</scope>
    <source>
        <strain evidence="1">CECT 8267</strain>
    </source>
</reference>
<evidence type="ECO:0000313" key="1">
    <source>
        <dbReference type="EMBL" id="CAH0990026.1"/>
    </source>
</evidence>
<dbReference type="SUPFAM" id="SSF53474">
    <property type="entry name" value="alpha/beta-Hydrolases"/>
    <property type="match status" value="1"/>
</dbReference>
<dbReference type="Proteomes" id="UP000838100">
    <property type="component" value="Unassembled WGS sequence"/>
</dbReference>
<organism evidence="1 2">
    <name type="scientific">Sinobacterium norvegicum</name>
    <dbReference type="NCBI Taxonomy" id="1641715"/>
    <lineage>
        <taxon>Bacteria</taxon>
        <taxon>Pseudomonadati</taxon>
        <taxon>Pseudomonadota</taxon>
        <taxon>Gammaproteobacteria</taxon>
        <taxon>Cellvibrionales</taxon>
        <taxon>Spongiibacteraceae</taxon>
        <taxon>Sinobacterium</taxon>
    </lineage>
</organism>
<evidence type="ECO:0008006" key="3">
    <source>
        <dbReference type="Google" id="ProtNLM"/>
    </source>
</evidence>
<dbReference type="EMBL" id="CAKLPX010000001">
    <property type="protein sequence ID" value="CAH0990026.1"/>
    <property type="molecule type" value="Genomic_DNA"/>
</dbReference>
<keyword evidence="2" id="KW-1185">Reference proteome</keyword>
<protein>
    <recommendedName>
        <fullName evidence="3">Alpha/beta hydrolase</fullName>
    </recommendedName>
</protein>
<comment type="caution">
    <text evidence="1">The sequence shown here is derived from an EMBL/GenBank/DDBJ whole genome shotgun (WGS) entry which is preliminary data.</text>
</comment>
<dbReference type="InterPro" id="IPR029058">
    <property type="entry name" value="AB_hydrolase_fold"/>
</dbReference>
<evidence type="ECO:0000313" key="2">
    <source>
        <dbReference type="Proteomes" id="UP000838100"/>
    </source>
</evidence>
<dbReference type="PROSITE" id="PS51257">
    <property type="entry name" value="PROKAR_LIPOPROTEIN"/>
    <property type="match status" value="1"/>
</dbReference>
<proteinExistence type="predicted"/>
<dbReference type="Gene3D" id="3.40.50.1820">
    <property type="entry name" value="alpha/beta hydrolase"/>
    <property type="match status" value="1"/>
</dbReference>
<name>A0ABM9ABQ5_9GAMM</name>
<accession>A0ABM9ABQ5</accession>
<dbReference type="RefSeq" id="WP_237442723.1">
    <property type="nucleotide sequence ID" value="NZ_CAKLPX010000001.1"/>
</dbReference>
<sequence>MNRSRYYSAALLFVLISLGGCQPLPSGADRGKNIIDAAEQRGWRAKTIDSGMFALTTLAPQQQITSDTLWVYIEGDGLAWLSRSRPSDDPTPSTAMGLKLAMADQQHQRVYLGRPCQYSAALSTGCDKQYWLQGRFNETVVAAMDDGIEQLKGDYSAQHIVLVGYSGGGAIASLLAARRDDVSLLITVAGNLNHRQWTEIKNISPLTTSLNPIDSVTAITAPQWHFYGSEDNIMPLATLQSYQAAQPINNRMVETDNGHGCCWDVQWPQLLDRIAKKNPVK</sequence>